<dbReference type="EMBL" id="JAABOJ010000023">
    <property type="protein sequence ID" value="KAF3278894.1"/>
    <property type="molecule type" value="Genomic_DNA"/>
</dbReference>
<dbReference type="Proteomes" id="UP000474640">
    <property type="component" value="Unassembled WGS sequence"/>
</dbReference>
<comment type="caution">
    <text evidence="1">The sequence shown here is derived from an EMBL/GenBank/DDBJ whole genome shotgun (WGS) entry which is preliminary data.</text>
</comment>
<dbReference type="AlphaFoldDB" id="A0A7C8RCM4"/>
<accession>A0A7C8RCM4</accession>
<dbReference type="OrthoDB" id="5270966at2759"/>
<organism evidence="1 2">
    <name type="scientific">Orbilia oligospora</name>
    <name type="common">Nematode-trapping fungus</name>
    <name type="synonym">Arthrobotrys oligospora</name>
    <dbReference type="NCBI Taxonomy" id="2813651"/>
    <lineage>
        <taxon>Eukaryota</taxon>
        <taxon>Fungi</taxon>
        <taxon>Dikarya</taxon>
        <taxon>Ascomycota</taxon>
        <taxon>Pezizomycotina</taxon>
        <taxon>Orbiliomycetes</taxon>
        <taxon>Orbiliales</taxon>
        <taxon>Orbiliaceae</taxon>
        <taxon>Orbilia</taxon>
    </lineage>
</organism>
<sequence>MPLLSIEIIVNIVVNGIINTSFNIYIYTTYTTYIINHQLSLSYKLNYTLSTLIVQSKACRPCKMCWNLWTFPKCSHKQAELTQCGRRTLLCRTLNRDATVLDNLCYNCTLHDKKEMTDSKWKREVSKAEELYWYVKGIGGAVGMRSGDYWRL</sequence>
<proteinExistence type="predicted"/>
<evidence type="ECO:0000313" key="2">
    <source>
        <dbReference type="Proteomes" id="UP000474640"/>
    </source>
</evidence>
<gene>
    <name evidence="1" type="ORF">TWF970_004439</name>
</gene>
<protein>
    <submittedName>
        <fullName evidence="1">Uncharacterized protein</fullName>
    </submittedName>
</protein>
<name>A0A7C8RCM4_ORBOL</name>
<evidence type="ECO:0000313" key="1">
    <source>
        <dbReference type="EMBL" id="KAF3278894.1"/>
    </source>
</evidence>
<reference evidence="1 2" key="1">
    <citation type="submission" date="2020-01" db="EMBL/GenBank/DDBJ databases">
        <authorList>
            <person name="Palmer J.M."/>
        </authorList>
    </citation>
    <scope>NUCLEOTIDE SEQUENCE [LARGE SCALE GENOMIC DNA]</scope>
    <source>
        <strain evidence="1 2">TWF970</strain>
    </source>
</reference>